<name>A0AAV9ZV68_9AGAR</name>
<organism evidence="2 3">
    <name type="scientific">Favolaschia claudopus</name>
    <dbReference type="NCBI Taxonomy" id="2862362"/>
    <lineage>
        <taxon>Eukaryota</taxon>
        <taxon>Fungi</taxon>
        <taxon>Dikarya</taxon>
        <taxon>Basidiomycota</taxon>
        <taxon>Agaricomycotina</taxon>
        <taxon>Agaricomycetes</taxon>
        <taxon>Agaricomycetidae</taxon>
        <taxon>Agaricales</taxon>
        <taxon>Marasmiineae</taxon>
        <taxon>Mycenaceae</taxon>
        <taxon>Favolaschia</taxon>
    </lineage>
</organism>
<sequence>MASTTSAEPIVTLKDLFVEEAQLHIRLLSAQIPQAAWLAISSATEDERVVFRSSGSKHFKSMLNTLVKDVCGPLTDSDIIAGLRGFFMSTVVLGFVLGDNPRIEDFYRAIGASDRTSPQAWLVKMFLSMSLVLEEFGREMYKKYNLYIEQGPEHDSLTAHEKAVFGHYKQQKRRNSDACRTLGPDGQPPEDDDRAIAWSIIQSEGWHDGSDENGDDDELFLEAYGSEGEDSNEGCYSGGNAYPNGEKGPGAITEADKAARYRPVYIYKGVFGYRGSGAQIIHAAEAGEEGYQPEEGEVRE</sequence>
<dbReference type="Proteomes" id="UP001362999">
    <property type="component" value="Unassembled WGS sequence"/>
</dbReference>
<feature type="region of interest" description="Disordered" evidence="1">
    <location>
        <begin position="228"/>
        <end position="248"/>
    </location>
</feature>
<dbReference type="EMBL" id="JAWWNJ010000106">
    <property type="protein sequence ID" value="KAK6992880.1"/>
    <property type="molecule type" value="Genomic_DNA"/>
</dbReference>
<keyword evidence="3" id="KW-1185">Reference proteome</keyword>
<gene>
    <name evidence="2" type="ORF">R3P38DRAFT_135301</name>
</gene>
<evidence type="ECO:0000313" key="3">
    <source>
        <dbReference type="Proteomes" id="UP001362999"/>
    </source>
</evidence>
<protein>
    <submittedName>
        <fullName evidence="2">Uncharacterized protein</fullName>
    </submittedName>
</protein>
<evidence type="ECO:0000313" key="2">
    <source>
        <dbReference type="EMBL" id="KAK6992880.1"/>
    </source>
</evidence>
<evidence type="ECO:0000256" key="1">
    <source>
        <dbReference type="SAM" id="MobiDB-lite"/>
    </source>
</evidence>
<proteinExistence type="predicted"/>
<reference evidence="2 3" key="1">
    <citation type="journal article" date="2024" name="J Genomics">
        <title>Draft genome sequencing and assembly of Favolaschia claudopus CIRM-BRFM 2984 isolated from oak limbs.</title>
        <authorList>
            <person name="Navarro D."/>
            <person name="Drula E."/>
            <person name="Chaduli D."/>
            <person name="Cazenave R."/>
            <person name="Ahrendt S."/>
            <person name="Wang J."/>
            <person name="Lipzen A."/>
            <person name="Daum C."/>
            <person name="Barry K."/>
            <person name="Grigoriev I.V."/>
            <person name="Favel A."/>
            <person name="Rosso M.N."/>
            <person name="Martin F."/>
        </authorList>
    </citation>
    <scope>NUCLEOTIDE SEQUENCE [LARGE SCALE GENOMIC DNA]</scope>
    <source>
        <strain evidence="2 3">CIRM-BRFM 2984</strain>
    </source>
</reference>
<comment type="caution">
    <text evidence="2">The sequence shown here is derived from an EMBL/GenBank/DDBJ whole genome shotgun (WGS) entry which is preliminary data.</text>
</comment>
<accession>A0AAV9ZV68</accession>
<dbReference type="AlphaFoldDB" id="A0AAV9ZV68"/>